<evidence type="ECO:0000259" key="8">
    <source>
        <dbReference type="PROSITE" id="PS50928"/>
    </source>
</evidence>
<dbReference type="InterPro" id="IPR000515">
    <property type="entry name" value="MetI-like"/>
</dbReference>
<dbReference type="Pfam" id="PF00528">
    <property type="entry name" value="BPD_transp_1"/>
    <property type="match status" value="1"/>
</dbReference>
<comment type="subcellular location">
    <subcellularLocation>
        <location evidence="1 7">Cell membrane</location>
        <topology evidence="1 7">Multi-pass membrane protein</topology>
    </subcellularLocation>
</comment>
<keyword evidence="10" id="KW-1185">Reference proteome</keyword>
<organism evidence="9 10">
    <name type="scientific">Ktedonosporobacter rubrisoli</name>
    <dbReference type="NCBI Taxonomy" id="2509675"/>
    <lineage>
        <taxon>Bacteria</taxon>
        <taxon>Bacillati</taxon>
        <taxon>Chloroflexota</taxon>
        <taxon>Ktedonobacteria</taxon>
        <taxon>Ktedonobacterales</taxon>
        <taxon>Ktedonosporobacteraceae</taxon>
        <taxon>Ktedonosporobacter</taxon>
    </lineage>
</organism>
<evidence type="ECO:0000313" key="10">
    <source>
        <dbReference type="Proteomes" id="UP000290365"/>
    </source>
</evidence>
<keyword evidence="6 7" id="KW-0472">Membrane</keyword>
<name>A0A4P6K5V1_KTERU</name>
<dbReference type="KEGG" id="kbs:EPA93_03685"/>
<reference evidence="9 10" key="1">
    <citation type="submission" date="2019-01" db="EMBL/GenBank/DDBJ databases">
        <title>Ktedonosporobacter rubrisoli SCAWS-G2.</title>
        <authorList>
            <person name="Huang Y."/>
            <person name="Yan B."/>
        </authorList>
    </citation>
    <scope>NUCLEOTIDE SEQUENCE [LARGE SCALE GENOMIC DNA]</scope>
    <source>
        <strain evidence="9 10">SCAWS-G2</strain>
    </source>
</reference>
<dbReference type="Proteomes" id="UP000290365">
    <property type="component" value="Chromosome"/>
</dbReference>
<accession>A0A4P6K5V1</accession>
<dbReference type="EMBL" id="CP035758">
    <property type="protein sequence ID" value="QBD83363.1"/>
    <property type="molecule type" value="Genomic_DNA"/>
</dbReference>
<evidence type="ECO:0000256" key="2">
    <source>
        <dbReference type="ARBA" id="ARBA00022448"/>
    </source>
</evidence>
<comment type="similarity">
    <text evidence="7">Belongs to the binding-protein-dependent transport system permease family.</text>
</comment>
<feature type="transmembrane region" description="Helical" evidence="7">
    <location>
        <begin position="276"/>
        <end position="296"/>
    </location>
</feature>
<feature type="domain" description="ABC transmembrane type-1" evidence="8">
    <location>
        <begin position="80"/>
        <end position="292"/>
    </location>
</feature>
<evidence type="ECO:0000256" key="3">
    <source>
        <dbReference type="ARBA" id="ARBA00022475"/>
    </source>
</evidence>
<evidence type="ECO:0000313" key="9">
    <source>
        <dbReference type="EMBL" id="QBD83363.1"/>
    </source>
</evidence>
<evidence type="ECO:0000256" key="6">
    <source>
        <dbReference type="ARBA" id="ARBA00023136"/>
    </source>
</evidence>
<evidence type="ECO:0000256" key="1">
    <source>
        <dbReference type="ARBA" id="ARBA00004651"/>
    </source>
</evidence>
<gene>
    <name evidence="9" type="ORF">EPA93_03685</name>
</gene>
<dbReference type="PROSITE" id="PS50928">
    <property type="entry name" value="ABC_TM1"/>
    <property type="match status" value="1"/>
</dbReference>
<keyword evidence="3" id="KW-1003">Cell membrane</keyword>
<keyword evidence="5 7" id="KW-1133">Transmembrane helix</keyword>
<feature type="transmembrane region" description="Helical" evidence="7">
    <location>
        <begin position="21"/>
        <end position="43"/>
    </location>
</feature>
<dbReference type="AlphaFoldDB" id="A0A4P6K5V1"/>
<dbReference type="Gene3D" id="1.10.3720.10">
    <property type="entry name" value="MetI-like"/>
    <property type="match status" value="1"/>
</dbReference>
<dbReference type="GO" id="GO:0055085">
    <property type="term" value="P:transmembrane transport"/>
    <property type="evidence" value="ECO:0007669"/>
    <property type="project" value="InterPro"/>
</dbReference>
<evidence type="ECO:0000256" key="5">
    <source>
        <dbReference type="ARBA" id="ARBA00022989"/>
    </source>
</evidence>
<feature type="transmembrane region" description="Helical" evidence="7">
    <location>
        <begin position="80"/>
        <end position="105"/>
    </location>
</feature>
<sequence>MERRSPLAPSLARSRYWRTSLTGLAFVLPFLILYVLFLLWPIILGLGMSFYNWSLADAGKFLGFGNYLELFADSDFWSSLWHTITFTVISTPIFVIFGLSLALLANRAIPARWLFRLSFFAPFVLPVSIVVILWNWLFQPGYGFIDNAFAFIGWSQVDWLNDPNLAMLAVIVVTLWWTVGSNFLLYLAGLQQIPQELYEAAAIDGAGARAKTLWVTLPLLGRITMLIVILQVIASLQVFGQIYLLTQGGPNFATRPVIQYIYETGFSSYRIGYASAISYILFILILIFTVGNFLLFGRQERRSEAL</sequence>
<protein>
    <submittedName>
        <fullName evidence="9">Sugar ABC transporter permease</fullName>
    </submittedName>
</protein>
<dbReference type="CDD" id="cd06261">
    <property type="entry name" value="TM_PBP2"/>
    <property type="match status" value="1"/>
</dbReference>
<proteinExistence type="inferred from homology"/>
<dbReference type="OrthoDB" id="9809173at2"/>
<dbReference type="SUPFAM" id="SSF161098">
    <property type="entry name" value="MetI-like"/>
    <property type="match status" value="1"/>
</dbReference>
<keyword evidence="2 7" id="KW-0813">Transport</keyword>
<dbReference type="PANTHER" id="PTHR30193:SF41">
    <property type="entry name" value="DIACETYLCHITOBIOSE UPTAKE SYSTEM PERMEASE PROTEIN NGCF"/>
    <property type="match status" value="1"/>
</dbReference>
<feature type="transmembrane region" description="Helical" evidence="7">
    <location>
        <begin position="219"/>
        <end position="244"/>
    </location>
</feature>
<dbReference type="InterPro" id="IPR035906">
    <property type="entry name" value="MetI-like_sf"/>
</dbReference>
<feature type="transmembrane region" description="Helical" evidence="7">
    <location>
        <begin position="117"/>
        <end position="137"/>
    </location>
</feature>
<evidence type="ECO:0000256" key="7">
    <source>
        <dbReference type="RuleBase" id="RU363032"/>
    </source>
</evidence>
<dbReference type="PANTHER" id="PTHR30193">
    <property type="entry name" value="ABC TRANSPORTER PERMEASE PROTEIN"/>
    <property type="match status" value="1"/>
</dbReference>
<keyword evidence="4 7" id="KW-0812">Transmembrane</keyword>
<dbReference type="InterPro" id="IPR051393">
    <property type="entry name" value="ABC_transporter_permease"/>
</dbReference>
<evidence type="ECO:0000256" key="4">
    <source>
        <dbReference type="ARBA" id="ARBA00022692"/>
    </source>
</evidence>
<dbReference type="GO" id="GO:0005886">
    <property type="term" value="C:plasma membrane"/>
    <property type="evidence" value="ECO:0007669"/>
    <property type="project" value="UniProtKB-SubCell"/>
</dbReference>
<feature type="transmembrane region" description="Helical" evidence="7">
    <location>
        <begin position="165"/>
        <end position="188"/>
    </location>
</feature>